<gene>
    <name evidence="1" type="ORF">BV25DRAFT_1830874</name>
</gene>
<evidence type="ECO:0000313" key="2">
    <source>
        <dbReference type="Proteomes" id="UP000814140"/>
    </source>
</evidence>
<reference evidence="1" key="1">
    <citation type="submission" date="2021-03" db="EMBL/GenBank/DDBJ databases">
        <authorList>
            <consortium name="DOE Joint Genome Institute"/>
            <person name="Ahrendt S."/>
            <person name="Looney B.P."/>
            <person name="Miyauchi S."/>
            <person name="Morin E."/>
            <person name="Drula E."/>
            <person name="Courty P.E."/>
            <person name="Chicoki N."/>
            <person name="Fauchery L."/>
            <person name="Kohler A."/>
            <person name="Kuo A."/>
            <person name="Labutti K."/>
            <person name="Pangilinan J."/>
            <person name="Lipzen A."/>
            <person name="Riley R."/>
            <person name="Andreopoulos W."/>
            <person name="He G."/>
            <person name="Johnson J."/>
            <person name="Barry K.W."/>
            <person name="Grigoriev I.V."/>
            <person name="Nagy L."/>
            <person name="Hibbett D."/>
            <person name="Henrissat B."/>
            <person name="Matheny P.B."/>
            <person name="Labbe J."/>
            <person name="Martin F."/>
        </authorList>
    </citation>
    <scope>NUCLEOTIDE SEQUENCE</scope>
    <source>
        <strain evidence="1">HHB10654</strain>
    </source>
</reference>
<dbReference type="Proteomes" id="UP000814140">
    <property type="component" value="Unassembled WGS sequence"/>
</dbReference>
<dbReference type="EMBL" id="MU277244">
    <property type="protein sequence ID" value="KAI0057629.1"/>
    <property type="molecule type" value="Genomic_DNA"/>
</dbReference>
<keyword evidence="2" id="KW-1185">Reference proteome</keyword>
<protein>
    <submittedName>
        <fullName evidence="1">Uncharacterized protein</fullName>
    </submittedName>
</protein>
<evidence type="ECO:0000313" key="1">
    <source>
        <dbReference type="EMBL" id="KAI0057629.1"/>
    </source>
</evidence>
<name>A0ACB8SMM3_9AGAM</name>
<accession>A0ACB8SMM3</accession>
<sequence length="321" mass="35321">MAGNKFAPHCSMPKPSAFTTPLARFNLDRPRPPTTASAALRAFAEARCEVESEPLWMPIFMETTDSMLAVLGAGGLKQRDPCLQLIRLDGPPKDKHLNWGLNVDLGLASTASDMMLDGSRRLVYAADNRRIKSYRWGESKDESLPVHTMDSAGYDGPITSRDGGAKLLRGGREGIAVWDVDELPTHGEKGEGIVGKKIRVSSWRDDDDEVERSAGSAPSQRVNAETLASIALWKEHPANPQEMLITHSEQFKLERVDIQTNPDDPASFATASRDGAVRMYDARLPAPTLAIFHDEETIHSALYKHIGGQPCEFCSVKPMRD</sequence>
<proteinExistence type="predicted"/>
<reference evidence="1" key="2">
    <citation type="journal article" date="2022" name="New Phytol.">
        <title>Evolutionary transition to the ectomycorrhizal habit in the genomes of a hyperdiverse lineage of mushroom-forming fungi.</title>
        <authorList>
            <person name="Looney B."/>
            <person name="Miyauchi S."/>
            <person name="Morin E."/>
            <person name="Drula E."/>
            <person name="Courty P.E."/>
            <person name="Kohler A."/>
            <person name="Kuo A."/>
            <person name="LaButti K."/>
            <person name="Pangilinan J."/>
            <person name="Lipzen A."/>
            <person name="Riley R."/>
            <person name="Andreopoulos W."/>
            <person name="He G."/>
            <person name="Johnson J."/>
            <person name="Nolan M."/>
            <person name="Tritt A."/>
            <person name="Barry K.W."/>
            <person name="Grigoriev I.V."/>
            <person name="Nagy L.G."/>
            <person name="Hibbett D."/>
            <person name="Henrissat B."/>
            <person name="Matheny P.B."/>
            <person name="Labbe J."/>
            <person name="Martin F.M."/>
        </authorList>
    </citation>
    <scope>NUCLEOTIDE SEQUENCE</scope>
    <source>
        <strain evidence="1">HHB10654</strain>
    </source>
</reference>
<comment type="caution">
    <text evidence="1">The sequence shown here is derived from an EMBL/GenBank/DDBJ whole genome shotgun (WGS) entry which is preliminary data.</text>
</comment>
<organism evidence="1 2">
    <name type="scientific">Artomyces pyxidatus</name>
    <dbReference type="NCBI Taxonomy" id="48021"/>
    <lineage>
        <taxon>Eukaryota</taxon>
        <taxon>Fungi</taxon>
        <taxon>Dikarya</taxon>
        <taxon>Basidiomycota</taxon>
        <taxon>Agaricomycotina</taxon>
        <taxon>Agaricomycetes</taxon>
        <taxon>Russulales</taxon>
        <taxon>Auriscalpiaceae</taxon>
        <taxon>Artomyces</taxon>
    </lineage>
</organism>